<dbReference type="PANTHER" id="PTHR31210:SF68">
    <property type="entry name" value="OS06G0727800 PROTEIN"/>
    <property type="match status" value="1"/>
</dbReference>
<protein>
    <submittedName>
        <fullName evidence="2">Uncharacterized protein</fullName>
    </submittedName>
</protein>
<dbReference type="PANTHER" id="PTHR31210">
    <property type="entry name" value="OS06G0731900 PROTEIN"/>
    <property type="match status" value="1"/>
</dbReference>
<reference evidence="2" key="2">
    <citation type="submission" date="2021-03" db="UniProtKB">
        <authorList>
            <consortium name="EnsemblPlants"/>
        </authorList>
    </citation>
    <scope>IDENTIFICATION</scope>
</reference>
<organism evidence="2 3">
    <name type="scientific">Chenopodium quinoa</name>
    <name type="common">Quinoa</name>
    <dbReference type="NCBI Taxonomy" id="63459"/>
    <lineage>
        <taxon>Eukaryota</taxon>
        <taxon>Viridiplantae</taxon>
        <taxon>Streptophyta</taxon>
        <taxon>Embryophyta</taxon>
        <taxon>Tracheophyta</taxon>
        <taxon>Spermatophyta</taxon>
        <taxon>Magnoliopsida</taxon>
        <taxon>eudicotyledons</taxon>
        <taxon>Gunneridae</taxon>
        <taxon>Pentapetalae</taxon>
        <taxon>Caryophyllales</taxon>
        <taxon>Chenopodiaceae</taxon>
        <taxon>Chenopodioideae</taxon>
        <taxon>Atripliceae</taxon>
        <taxon>Chenopodium</taxon>
    </lineage>
</organism>
<evidence type="ECO:0000256" key="1">
    <source>
        <dbReference type="SAM" id="MobiDB-lite"/>
    </source>
</evidence>
<evidence type="ECO:0000313" key="3">
    <source>
        <dbReference type="Proteomes" id="UP000596660"/>
    </source>
</evidence>
<evidence type="ECO:0000313" key="2">
    <source>
        <dbReference type="EnsemblPlants" id="AUR62041021-RA:cds"/>
    </source>
</evidence>
<dbReference type="InterPro" id="IPR007877">
    <property type="entry name" value="DUF707"/>
</dbReference>
<dbReference type="EnsemblPlants" id="AUR62041021-RA">
    <property type="protein sequence ID" value="AUR62041021-RA:cds"/>
    <property type="gene ID" value="AUR62041021"/>
</dbReference>
<dbReference type="Pfam" id="PF05212">
    <property type="entry name" value="DUF707"/>
    <property type="match status" value="1"/>
</dbReference>
<feature type="compositionally biased region" description="Gly residues" evidence="1">
    <location>
        <begin position="27"/>
        <end position="48"/>
    </location>
</feature>
<keyword evidence="3" id="KW-1185">Reference proteome</keyword>
<feature type="region of interest" description="Disordered" evidence="1">
    <location>
        <begin position="1"/>
        <end position="55"/>
    </location>
</feature>
<accession>A0A803N5Z8</accession>
<proteinExistence type="predicted"/>
<sequence length="141" mass="16099">MNFSPRMGNVGNLRPNSNQMENWNQGGNRGWNQSGGGYDNQYHGGGGPSNFNGRGYSNQRGWYAKRFLHPDIVAPYDYIFIWDEDLGVDKFDSEKYVDLVKKHGLEISQPGVDPNSPFTWQMTRKRHDSEVHKSTEEKPGC</sequence>
<dbReference type="Proteomes" id="UP000596660">
    <property type="component" value="Unplaced"/>
</dbReference>
<reference evidence="2" key="1">
    <citation type="journal article" date="2017" name="Nature">
        <title>The genome of Chenopodium quinoa.</title>
        <authorList>
            <person name="Jarvis D.E."/>
            <person name="Ho Y.S."/>
            <person name="Lightfoot D.J."/>
            <person name="Schmoeckel S.M."/>
            <person name="Li B."/>
            <person name="Borm T.J.A."/>
            <person name="Ohyanagi H."/>
            <person name="Mineta K."/>
            <person name="Michell C.T."/>
            <person name="Saber N."/>
            <person name="Kharbatia N.M."/>
            <person name="Rupper R.R."/>
            <person name="Sharp A.R."/>
            <person name="Dally N."/>
            <person name="Boughton B.A."/>
            <person name="Woo Y.H."/>
            <person name="Gao G."/>
            <person name="Schijlen E.G.W.M."/>
            <person name="Guo X."/>
            <person name="Momin A.A."/>
            <person name="Negrao S."/>
            <person name="Al-Babili S."/>
            <person name="Gehring C."/>
            <person name="Roessner U."/>
            <person name="Jung C."/>
            <person name="Murphy K."/>
            <person name="Arold S.T."/>
            <person name="Gojobori T."/>
            <person name="van der Linden C.G."/>
            <person name="van Loo E.N."/>
            <person name="Jellen E.N."/>
            <person name="Maughan P.J."/>
            <person name="Tester M."/>
        </authorList>
    </citation>
    <scope>NUCLEOTIDE SEQUENCE [LARGE SCALE GENOMIC DNA]</scope>
    <source>
        <strain evidence="2">cv. PI 614886</strain>
    </source>
</reference>
<name>A0A803N5Z8_CHEQI</name>
<dbReference type="Gramene" id="AUR62041021-RA">
    <property type="protein sequence ID" value="AUR62041021-RA:cds"/>
    <property type="gene ID" value="AUR62041021"/>
</dbReference>
<dbReference type="AlphaFoldDB" id="A0A803N5Z8"/>